<evidence type="ECO:0000313" key="7">
    <source>
        <dbReference type="Proteomes" id="UP001362899"/>
    </source>
</evidence>
<evidence type="ECO:0000256" key="5">
    <source>
        <dbReference type="RuleBase" id="RU004203"/>
    </source>
</evidence>
<comment type="similarity">
    <text evidence="5">Belongs to the peptidase T1B family.</text>
</comment>
<dbReference type="Gene3D" id="3.60.20.10">
    <property type="entry name" value="Glutamine Phosphoribosylpyrophosphate, subunit 1, domain 1"/>
    <property type="match status" value="1"/>
</dbReference>
<keyword evidence="3 5" id="KW-0539">Nucleus</keyword>
<dbReference type="GO" id="GO:0019774">
    <property type="term" value="C:proteasome core complex, beta-subunit complex"/>
    <property type="evidence" value="ECO:0007669"/>
    <property type="project" value="InterPro"/>
</dbReference>
<dbReference type="InterPro" id="IPR029055">
    <property type="entry name" value="Ntn_hydrolases_N"/>
</dbReference>
<keyword evidence="1 5" id="KW-0963">Cytoplasm</keyword>
<comment type="subcellular location">
    <subcellularLocation>
        <location evidence="5">Cytoplasm</location>
    </subcellularLocation>
    <subcellularLocation>
        <location evidence="5">Nucleus</location>
    </subcellularLocation>
</comment>
<protein>
    <recommendedName>
        <fullName evidence="5">Proteasome subunit beta</fullName>
    </recommendedName>
</protein>
<dbReference type="InterPro" id="IPR023333">
    <property type="entry name" value="Proteasome_suB-type"/>
</dbReference>
<dbReference type="InterPro" id="IPR016050">
    <property type="entry name" value="Proteasome_bsu_CS"/>
</dbReference>
<sequence length="206" mass="22291">MSNPSEINGGSAVAMIGKDCVAIACDLRLGLQSVTVSGDFEKIFQYGGNFVAFTGLATDVQTVSTELRQKHALYEMVEERSMEPNTAAHLVSSMLYSRRFAPWFVGPLVAGINSTTGEPYVCSFDSIGSMDVSHDFVVTGTATNQLYGMAESLYEKDMSPEQLFETISQTLLCAADRDAITGSGGLVYVIEKNGKVTKKLLKSRQD</sequence>
<dbReference type="AlphaFoldDB" id="A0AAV5RM10"/>
<comment type="subunit">
    <text evidence="5">Component of the proteasome complex.</text>
</comment>
<dbReference type="GO" id="GO:0005634">
    <property type="term" value="C:nucleus"/>
    <property type="evidence" value="ECO:0007669"/>
    <property type="project" value="UniProtKB-SubCell"/>
</dbReference>
<name>A0AAV5RM10_STABA</name>
<dbReference type="PROSITE" id="PS51476">
    <property type="entry name" value="PROTEASOME_BETA_2"/>
    <property type="match status" value="1"/>
</dbReference>
<evidence type="ECO:0000256" key="1">
    <source>
        <dbReference type="ARBA" id="ARBA00022490"/>
    </source>
</evidence>
<reference evidence="6 7" key="1">
    <citation type="journal article" date="2023" name="Elife">
        <title>Identification of key yeast species and microbe-microbe interactions impacting larval growth of Drosophila in the wild.</title>
        <authorList>
            <person name="Mure A."/>
            <person name="Sugiura Y."/>
            <person name="Maeda R."/>
            <person name="Honda K."/>
            <person name="Sakurai N."/>
            <person name="Takahashi Y."/>
            <person name="Watada M."/>
            <person name="Katoh T."/>
            <person name="Gotoh A."/>
            <person name="Gotoh Y."/>
            <person name="Taniguchi I."/>
            <person name="Nakamura K."/>
            <person name="Hayashi T."/>
            <person name="Katayama T."/>
            <person name="Uemura T."/>
            <person name="Hattori Y."/>
        </authorList>
    </citation>
    <scope>NUCLEOTIDE SEQUENCE [LARGE SCALE GENOMIC DNA]</scope>
    <source>
        <strain evidence="6 7">SB-73</strain>
    </source>
</reference>
<comment type="caution">
    <text evidence="6">The sequence shown here is derived from an EMBL/GenBank/DDBJ whole genome shotgun (WGS) entry which is preliminary data.</text>
</comment>
<dbReference type="PANTHER" id="PTHR32194">
    <property type="entry name" value="METALLOPROTEASE TLDD"/>
    <property type="match status" value="1"/>
</dbReference>
<dbReference type="Pfam" id="PF00227">
    <property type="entry name" value="Proteasome"/>
    <property type="match status" value="1"/>
</dbReference>
<dbReference type="Proteomes" id="UP001362899">
    <property type="component" value="Unassembled WGS sequence"/>
</dbReference>
<dbReference type="InterPro" id="IPR033811">
    <property type="entry name" value="Proteasome_beta_3"/>
</dbReference>
<evidence type="ECO:0000256" key="2">
    <source>
        <dbReference type="ARBA" id="ARBA00022942"/>
    </source>
</evidence>
<evidence type="ECO:0000256" key="4">
    <source>
        <dbReference type="ARBA" id="ARBA00026071"/>
    </source>
</evidence>
<gene>
    <name evidence="6" type="ORF">DASB73_035480</name>
</gene>
<dbReference type="PROSITE" id="PS00854">
    <property type="entry name" value="PROTEASOME_BETA_1"/>
    <property type="match status" value="1"/>
</dbReference>
<comment type="subunit">
    <text evidence="4">The 26S proteasome consists of a 20S proteasome core and two 19S regulatory subunits. The 20S proteasome core is composed of 28 subunits that are arranged in four stacked rings, resulting in a barrel-shaped structure. The two end rings are each formed by seven alpha subunits, and the two central rings are each formed by seven beta subunits. The catalytic chamber with the active sites is on the inside of the barrel.</text>
</comment>
<keyword evidence="2 5" id="KW-0647">Proteasome</keyword>
<comment type="function">
    <text evidence="5">Component of the proteasome, a multicatalytic proteinase complex which is characterized by its ability to cleave peptides with Arg, Phe, Tyr, Leu, and Glu adjacent to the leaving group at neutral or slightly basic pH. The proteasome has an ATP-dependent proteolytic activity.</text>
</comment>
<accession>A0AAV5RM10</accession>
<dbReference type="PANTHER" id="PTHR32194:SF10">
    <property type="entry name" value="PROTEASOME SUBUNIT BETA TYPE-3"/>
    <property type="match status" value="1"/>
</dbReference>
<dbReference type="InterPro" id="IPR001353">
    <property type="entry name" value="Proteasome_sua/b"/>
</dbReference>
<dbReference type="GO" id="GO:0005737">
    <property type="term" value="C:cytoplasm"/>
    <property type="evidence" value="ECO:0007669"/>
    <property type="project" value="UniProtKB-SubCell"/>
</dbReference>
<dbReference type="GO" id="GO:0010499">
    <property type="term" value="P:proteasomal ubiquitin-independent protein catabolic process"/>
    <property type="evidence" value="ECO:0007669"/>
    <property type="project" value="UniProtKB-ARBA"/>
</dbReference>
<organism evidence="6 7">
    <name type="scientific">Starmerella bacillaris</name>
    <name type="common">Yeast</name>
    <name type="synonym">Candida zemplinina</name>
    <dbReference type="NCBI Taxonomy" id="1247836"/>
    <lineage>
        <taxon>Eukaryota</taxon>
        <taxon>Fungi</taxon>
        <taxon>Dikarya</taxon>
        <taxon>Ascomycota</taxon>
        <taxon>Saccharomycotina</taxon>
        <taxon>Dipodascomycetes</taxon>
        <taxon>Dipodascales</taxon>
        <taxon>Trichomonascaceae</taxon>
        <taxon>Starmerella</taxon>
    </lineage>
</organism>
<keyword evidence="7" id="KW-1185">Reference proteome</keyword>
<dbReference type="SUPFAM" id="SSF56235">
    <property type="entry name" value="N-terminal nucleophile aminohydrolases (Ntn hydrolases)"/>
    <property type="match status" value="1"/>
</dbReference>
<evidence type="ECO:0000313" key="6">
    <source>
        <dbReference type="EMBL" id="GMM52585.1"/>
    </source>
</evidence>
<dbReference type="GO" id="GO:0043161">
    <property type="term" value="P:proteasome-mediated ubiquitin-dependent protein catabolic process"/>
    <property type="evidence" value="ECO:0007669"/>
    <property type="project" value="InterPro"/>
</dbReference>
<proteinExistence type="inferred from homology"/>
<evidence type="ECO:0000256" key="3">
    <source>
        <dbReference type="ARBA" id="ARBA00023242"/>
    </source>
</evidence>
<dbReference type="FunFam" id="3.60.20.10:FF:000003">
    <property type="entry name" value="Proteasome subunit beta type-3"/>
    <property type="match status" value="1"/>
</dbReference>
<dbReference type="EMBL" id="BTGC01000008">
    <property type="protein sequence ID" value="GMM52585.1"/>
    <property type="molecule type" value="Genomic_DNA"/>
</dbReference>
<dbReference type="CDD" id="cd03759">
    <property type="entry name" value="proteasome_beta_type_3"/>
    <property type="match status" value="1"/>
</dbReference>